<name>R7UYT6_CAPTE</name>
<accession>R7UYT6</accession>
<dbReference type="PANTHER" id="PTHR15907">
    <property type="entry name" value="DUF614 FAMILY PROTEIN-RELATED"/>
    <property type="match status" value="1"/>
</dbReference>
<dbReference type="NCBIfam" id="TIGR01571">
    <property type="entry name" value="A_thal_Cys_rich"/>
    <property type="match status" value="1"/>
</dbReference>
<proteinExistence type="inferred from homology"/>
<organism evidence="2">
    <name type="scientific">Capitella teleta</name>
    <name type="common">Polychaete worm</name>
    <dbReference type="NCBI Taxonomy" id="283909"/>
    <lineage>
        <taxon>Eukaryota</taxon>
        <taxon>Metazoa</taxon>
        <taxon>Spiralia</taxon>
        <taxon>Lophotrochozoa</taxon>
        <taxon>Annelida</taxon>
        <taxon>Polychaeta</taxon>
        <taxon>Sedentaria</taxon>
        <taxon>Scolecida</taxon>
        <taxon>Capitellidae</taxon>
        <taxon>Capitella</taxon>
    </lineage>
</organism>
<sequence>MGFTHIDACTTGQIMQLPMTNECVMRIPDVQTQYLTNCLLIRFRAKMSEWQSTIFSCFSDPKLCVFVFCFPPYAYGKSAEAVGEDCVLHGLLAGMGFAPITRWRIRKARNIEGTMLSDVLCHCALPCCALIQEAKETGWNVPESLAVIGTKNDKMARA</sequence>
<dbReference type="AlphaFoldDB" id="R7UYT6"/>
<dbReference type="EnsemblMetazoa" id="CapteT221615">
    <property type="protein sequence ID" value="CapteP221615"/>
    <property type="gene ID" value="CapteG221615"/>
</dbReference>
<evidence type="ECO:0000313" key="2">
    <source>
        <dbReference type="EMBL" id="ELU11499.1"/>
    </source>
</evidence>
<dbReference type="EMBL" id="KB296703">
    <property type="protein sequence ID" value="ELU11499.1"/>
    <property type="molecule type" value="Genomic_DNA"/>
</dbReference>
<reference evidence="4" key="1">
    <citation type="submission" date="2012-12" db="EMBL/GenBank/DDBJ databases">
        <authorList>
            <person name="Hellsten U."/>
            <person name="Grimwood J."/>
            <person name="Chapman J.A."/>
            <person name="Shapiro H."/>
            <person name="Aerts A."/>
            <person name="Otillar R.P."/>
            <person name="Terry A.Y."/>
            <person name="Boore J.L."/>
            <person name="Simakov O."/>
            <person name="Marletaz F."/>
            <person name="Cho S.-J."/>
            <person name="Edsinger-Gonzales E."/>
            <person name="Havlak P."/>
            <person name="Kuo D.-H."/>
            <person name="Larsson T."/>
            <person name="Lv J."/>
            <person name="Arendt D."/>
            <person name="Savage R."/>
            <person name="Osoegawa K."/>
            <person name="de Jong P."/>
            <person name="Lindberg D.R."/>
            <person name="Seaver E.C."/>
            <person name="Weisblat D.A."/>
            <person name="Putnam N.H."/>
            <person name="Grigoriev I.V."/>
            <person name="Rokhsar D.S."/>
        </authorList>
    </citation>
    <scope>NUCLEOTIDE SEQUENCE</scope>
    <source>
        <strain evidence="4">I ESC-2004</strain>
    </source>
</reference>
<dbReference type="EMBL" id="AMQN01000893">
    <property type="status" value="NOT_ANNOTATED_CDS"/>
    <property type="molecule type" value="Genomic_DNA"/>
</dbReference>
<dbReference type="Pfam" id="PF04749">
    <property type="entry name" value="PLAC8"/>
    <property type="match status" value="1"/>
</dbReference>
<dbReference type="HOGENOM" id="CLU_1670997_0_0_1"/>
<gene>
    <name evidence="2" type="ORF">CAPTEDRAFT_221615</name>
</gene>
<dbReference type="InterPro" id="IPR006461">
    <property type="entry name" value="PLAC_motif_containing"/>
</dbReference>
<reference evidence="3" key="3">
    <citation type="submission" date="2015-06" db="UniProtKB">
        <authorList>
            <consortium name="EnsemblMetazoa"/>
        </authorList>
    </citation>
    <scope>IDENTIFICATION</scope>
</reference>
<dbReference type="OMA" id="ICIIAYV"/>
<evidence type="ECO:0000256" key="1">
    <source>
        <dbReference type="ARBA" id="ARBA00009024"/>
    </source>
</evidence>
<protein>
    <submittedName>
        <fullName evidence="2 3">Uncharacterized protein</fullName>
    </submittedName>
</protein>
<reference evidence="2 4" key="2">
    <citation type="journal article" date="2013" name="Nature">
        <title>Insights into bilaterian evolution from three spiralian genomes.</title>
        <authorList>
            <person name="Simakov O."/>
            <person name="Marletaz F."/>
            <person name="Cho S.J."/>
            <person name="Edsinger-Gonzales E."/>
            <person name="Havlak P."/>
            <person name="Hellsten U."/>
            <person name="Kuo D.H."/>
            <person name="Larsson T."/>
            <person name="Lv J."/>
            <person name="Arendt D."/>
            <person name="Savage R."/>
            <person name="Osoegawa K."/>
            <person name="de Jong P."/>
            <person name="Grimwood J."/>
            <person name="Chapman J.A."/>
            <person name="Shapiro H."/>
            <person name="Aerts A."/>
            <person name="Otillar R.P."/>
            <person name="Terry A.Y."/>
            <person name="Boore J.L."/>
            <person name="Grigoriev I.V."/>
            <person name="Lindberg D.R."/>
            <person name="Seaver E.C."/>
            <person name="Weisblat D.A."/>
            <person name="Putnam N.H."/>
            <person name="Rokhsar D.S."/>
        </authorList>
    </citation>
    <scope>NUCLEOTIDE SEQUENCE</scope>
    <source>
        <strain evidence="2 4">I ESC-2004</strain>
    </source>
</reference>
<dbReference type="Proteomes" id="UP000014760">
    <property type="component" value="Unassembled WGS sequence"/>
</dbReference>
<dbReference type="OrthoDB" id="1045822at2759"/>
<keyword evidence="4" id="KW-1185">Reference proteome</keyword>
<evidence type="ECO:0000313" key="4">
    <source>
        <dbReference type="Proteomes" id="UP000014760"/>
    </source>
</evidence>
<comment type="similarity">
    <text evidence="1">Belongs to the cornifelin family.</text>
</comment>
<evidence type="ECO:0000313" key="3">
    <source>
        <dbReference type="EnsemblMetazoa" id="CapteP221615"/>
    </source>
</evidence>